<dbReference type="AlphaFoldDB" id="A0A9W7BQT9"/>
<evidence type="ECO:0000256" key="1">
    <source>
        <dbReference type="SAM" id="Phobius"/>
    </source>
</evidence>
<feature type="transmembrane region" description="Helical" evidence="1">
    <location>
        <begin position="30"/>
        <end position="50"/>
    </location>
</feature>
<feature type="transmembrane region" description="Helical" evidence="1">
    <location>
        <begin position="57"/>
        <end position="75"/>
    </location>
</feature>
<evidence type="ECO:0000313" key="2">
    <source>
        <dbReference type="EMBL" id="GMH95771.1"/>
    </source>
</evidence>
<organism evidence="2 3">
    <name type="scientific">Triparma strigata</name>
    <dbReference type="NCBI Taxonomy" id="1606541"/>
    <lineage>
        <taxon>Eukaryota</taxon>
        <taxon>Sar</taxon>
        <taxon>Stramenopiles</taxon>
        <taxon>Ochrophyta</taxon>
        <taxon>Bolidophyceae</taxon>
        <taxon>Parmales</taxon>
        <taxon>Triparmaceae</taxon>
        <taxon>Triparma</taxon>
    </lineage>
</organism>
<accession>A0A9W7BQT9</accession>
<dbReference type="EMBL" id="BRXY01000449">
    <property type="protein sequence ID" value="GMH95771.1"/>
    <property type="molecule type" value="Genomic_DNA"/>
</dbReference>
<reference evidence="3" key="1">
    <citation type="journal article" date="2023" name="Commun. Biol.">
        <title>Genome analysis of Parmales, the sister group of diatoms, reveals the evolutionary specialization of diatoms from phago-mixotrophs to photoautotrophs.</title>
        <authorList>
            <person name="Ban H."/>
            <person name="Sato S."/>
            <person name="Yoshikawa S."/>
            <person name="Yamada K."/>
            <person name="Nakamura Y."/>
            <person name="Ichinomiya M."/>
            <person name="Sato N."/>
            <person name="Blanc-Mathieu R."/>
            <person name="Endo H."/>
            <person name="Kuwata A."/>
            <person name="Ogata H."/>
        </authorList>
    </citation>
    <scope>NUCLEOTIDE SEQUENCE [LARGE SCALE GENOMIC DNA]</scope>
    <source>
        <strain evidence="3">NIES 3701</strain>
    </source>
</reference>
<comment type="caution">
    <text evidence="2">The sequence shown here is derived from an EMBL/GenBank/DDBJ whole genome shotgun (WGS) entry which is preliminary data.</text>
</comment>
<dbReference type="OrthoDB" id="190395at2759"/>
<proteinExistence type="predicted"/>
<keyword evidence="1" id="KW-0472">Membrane</keyword>
<sequence>MSHPFIMNCCGGQKFVALPFLGYTRMEETLILLAVMGLLFLIPFGVLKLASTPKEKLTIGTFITLVIAVVFQVVYNSDYVTFALSSIDASVADTGSLRTGYEFYRNSLPDSESRGQLDVYTREWRRKPHVSVGVLTPEEANDLAESILSERERFYHVDHLAFPLPFFTHGPYWGYHTFDGTANKDVSKARPSDARKLSTTYTTYVDALNRDRDFMMDKYSMLYERVRTALSEALGGGEIKHLEGVGLPGFHIIPSHIAWSLQVFRFHTDEAYEMFLNSAEEGKRANFDHEANNCDPTSRISFTLPIRMPDETSGLNYIDFGEGTGESLDGGLKAQRYYEETCSKRYPYRCYIQRREMYEVGNLVVHAGKLVHSIGHWNYTSYDTERITMQGFGFRCRGPKNDKDTWFIYW</sequence>
<keyword evidence="3" id="KW-1185">Reference proteome</keyword>
<evidence type="ECO:0000313" key="3">
    <source>
        <dbReference type="Proteomes" id="UP001165085"/>
    </source>
</evidence>
<name>A0A9W7BQT9_9STRA</name>
<gene>
    <name evidence="2" type="ORF">TrST_g12694</name>
</gene>
<protein>
    <submittedName>
        <fullName evidence="2">Uncharacterized protein</fullName>
    </submittedName>
</protein>
<dbReference type="Proteomes" id="UP001165085">
    <property type="component" value="Unassembled WGS sequence"/>
</dbReference>
<keyword evidence="1" id="KW-0812">Transmembrane</keyword>
<keyword evidence="1" id="KW-1133">Transmembrane helix</keyword>